<dbReference type="Gene3D" id="2.60.120.200">
    <property type="match status" value="1"/>
</dbReference>
<keyword evidence="3" id="KW-1185">Reference proteome</keyword>
<sequence>MKSQMRKTTNQLIIILLSLGIFSCEMQEIDSPIAEANEMEFLATSISDSETDPNLRVAANLIFEETFEGNNPLSFTWKQLASSHSFGTPTNPKFQGAKSGKFELRYGDKVQINSGVRAEVLFPAQNHRERWYSFAVNFPSDGFQMDTDTEIISQWHQEGMGSPSASLNVKNDRLILIVGNVQTGSSNKDNIDLGQVPKNSWNEFVFHYIHSNGSDGLIEVWQNGKKIVTRRGGNIYKGDLPKWKIGLYKWTWANRKTNVSKRIIYFDNVRMGNQNASFNDMTSSGTTQSSSTDTAESSPKSTTTTSSGSSPITGFSLIQANINKYLQEISAGNVIPTTTHKMNIQANMVTGFKGSVSFSLTGASTQNFTDQTAPFTLFGDDGRGNYYFGTGLPKGDYTLVAMPSTGASKTIKFTLR</sequence>
<dbReference type="Pfam" id="PF14099">
    <property type="entry name" value="Polysacc_lyase"/>
    <property type="match status" value="1"/>
</dbReference>
<reference evidence="2 3" key="1">
    <citation type="submission" date="2016-10" db="EMBL/GenBank/DDBJ databases">
        <authorList>
            <person name="Varghese N."/>
            <person name="Submissions S."/>
        </authorList>
    </citation>
    <scope>NUCLEOTIDE SEQUENCE [LARGE SCALE GENOMIC DNA]</scope>
    <source>
        <strain evidence="2 3">DSM 17997</strain>
    </source>
</reference>
<proteinExistence type="predicted"/>
<feature type="compositionally biased region" description="Low complexity" evidence="1">
    <location>
        <begin position="282"/>
        <end position="310"/>
    </location>
</feature>
<dbReference type="Proteomes" id="UP000199663">
    <property type="component" value="Unassembled WGS sequence"/>
</dbReference>
<dbReference type="GO" id="GO:0016829">
    <property type="term" value="F:lyase activity"/>
    <property type="evidence" value="ECO:0007669"/>
    <property type="project" value="UniProtKB-KW"/>
</dbReference>
<evidence type="ECO:0000313" key="2">
    <source>
        <dbReference type="EMBL" id="SDZ33236.1"/>
    </source>
</evidence>
<dbReference type="InterPro" id="IPR025975">
    <property type="entry name" value="Polysacc_lyase"/>
</dbReference>
<keyword evidence="2" id="KW-0456">Lyase</keyword>
<evidence type="ECO:0000313" key="3">
    <source>
        <dbReference type="Proteomes" id="UP000199663"/>
    </source>
</evidence>
<organism evidence="2 3">
    <name type="scientific">Rhodonellum ikkaensis</name>
    <dbReference type="NCBI Taxonomy" id="336829"/>
    <lineage>
        <taxon>Bacteria</taxon>
        <taxon>Pseudomonadati</taxon>
        <taxon>Bacteroidota</taxon>
        <taxon>Cytophagia</taxon>
        <taxon>Cytophagales</taxon>
        <taxon>Cytophagaceae</taxon>
        <taxon>Rhodonellum</taxon>
    </lineage>
</organism>
<gene>
    <name evidence="2" type="ORF">SAMN05444412_110130</name>
</gene>
<name>A0A1H3S5C0_9BACT</name>
<accession>A0A1H3S5C0</accession>
<comment type="caution">
    <text evidence="2">The sequence shown here is derived from an EMBL/GenBank/DDBJ whole genome shotgun (WGS) entry which is preliminary data.</text>
</comment>
<evidence type="ECO:0000256" key="1">
    <source>
        <dbReference type="SAM" id="MobiDB-lite"/>
    </source>
</evidence>
<feature type="region of interest" description="Disordered" evidence="1">
    <location>
        <begin position="277"/>
        <end position="310"/>
    </location>
</feature>
<dbReference type="EMBL" id="FNQC01000010">
    <property type="protein sequence ID" value="SDZ33236.1"/>
    <property type="molecule type" value="Genomic_DNA"/>
</dbReference>
<protein>
    <submittedName>
        <fullName evidence="2">Polysaccharide lyase</fullName>
    </submittedName>
</protein>
<dbReference type="PROSITE" id="PS51257">
    <property type="entry name" value="PROKAR_LIPOPROTEIN"/>
    <property type="match status" value="1"/>
</dbReference>